<accession>A0A2U1CSZ7</accession>
<organism evidence="1 2">
    <name type="scientific">Tamilnaduibacter salinus</name>
    <dbReference type="NCBI Taxonomy" id="1484056"/>
    <lineage>
        <taxon>Bacteria</taxon>
        <taxon>Pseudomonadati</taxon>
        <taxon>Pseudomonadota</taxon>
        <taxon>Gammaproteobacteria</taxon>
        <taxon>Pseudomonadales</taxon>
        <taxon>Marinobacteraceae</taxon>
        <taxon>Tamilnaduibacter</taxon>
    </lineage>
</organism>
<evidence type="ECO:0000313" key="2">
    <source>
        <dbReference type="Proteomes" id="UP000245887"/>
    </source>
</evidence>
<sequence>LRPIHDWAVRWSRSPGGVAGHGGEGVVVGGRFRAALFFQRLGLLARLSHWTSAGFRAVAMT</sequence>
<gene>
    <name evidence="1" type="ORF">C8D92_1155</name>
</gene>
<evidence type="ECO:0000313" key="1">
    <source>
        <dbReference type="EMBL" id="PVY69428.1"/>
    </source>
</evidence>
<dbReference type="AlphaFoldDB" id="A0A2U1CSZ7"/>
<dbReference type="EMBL" id="QEKQ01000015">
    <property type="protein sequence ID" value="PVY69428.1"/>
    <property type="molecule type" value="Genomic_DNA"/>
</dbReference>
<comment type="caution">
    <text evidence="1">The sequence shown here is derived from an EMBL/GenBank/DDBJ whole genome shotgun (WGS) entry which is preliminary data.</text>
</comment>
<reference evidence="1 2" key="1">
    <citation type="submission" date="2018-04" db="EMBL/GenBank/DDBJ databases">
        <title>Genomic Encyclopedia of Type Strains, Phase IV (KMG-IV): sequencing the most valuable type-strain genomes for metagenomic binning, comparative biology and taxonomic classification.</title>
        <authorList>
            <person name="Goeker M."/>
        </authorList>
    </citation>
    <scope>NUCLEOTIDE SEQUENCE [LARGE SCALE GENOMIC DNA]</scope>
    <source>
        <strain evidence="1 2">DSM 28688</strain>
    </source>
</reference>
<proteinExistence type="predicted"/>
<feature type="non-terminal residue" evidence="1">
    <location>
        <position position="1"/>
    </location>
</feature>
<name>A0A2U1CSZ7_9GAMM</name>
<dbReference type="Proteomes" id="UP000245887">
    <property type="component" value="Unassembled WGS sequence"/>
</dbReference>
<protein>
    <submittedName>
        <fullName evidence="1">Uncharacterized protein</fullName>
    </submittedName>
</protein>
<dbReference type="RefSeq" id="WP_207775202.1">
    <property type="nucleotide sequence ID" value="NZ_QEKQ01000015.1"/>
</dbReference>